<evidence type="ECO:0000313" key="2">
    <source>
        <dbReference type="Proteomes" id="UP000253676"/>
    </source>
</evidence>
<dbReference type="EMBL" id="QNUX01000013">
    <property type="protein sequence ID" value="RBN49462.1"/>
    <property type="molecule type" value="Genomic_DNA"/>
</dbReference>
<evidence type="ECO:0000313" key="1">
    <source>
        <dbReference type="EMBL" id="RBN49462.1"/>
    </source>
</evidence>
<dbReference type="AlphaFoldDB" id="A0A366AX64"/>
<accession>A0A366AX64</accession>
<evidence type="ECO:0008006" key="3">
    <source>
        <dbReference type="Google" id="ProtNLM"/>
    </source>
</evidence>
<comment type="caution">
    <text evidence="1">The sequence shown here is derived from an EMBL/GenBank/DDBJ whole genome shotgun (WGS) entry which is preliminary data.</text>
</comment>
<protein>
    <recommendedName>
        <fullName evidence="3">Peptidase</fullName>
    </recommendedName>
</protein>
<sequence length="374" mass="44254">MISFTSKAQTINPDISARVDTSKVAVKAVYQLYKNYLNSRPDSIYKNPNWKEEETEHYLKSKILRVDRAANLMFNYYKSNQYLGYYIPKILQIDSIAVNRYQIKTIFAVANPDQEYKKFTPDCITKLYAVRNSQGEFKLENVISYDTRNWKKYRHKFINYIVHPDCNFNKKEAEKAIAFCEKIAKQFKIKIQPFTYYLVPNSDEMGRLYNFEYWMSYMGGQTMTPLNEIFTSYGSENFPHEFVHMLFPYQKDPRLYCPMIINEGLATWLAGPSANETFEEALQSVSKSFQKKERITFEDIMTFQFKNEFDNSILYVTGGVICKFVFEKHGQKGIWELYNCNKDNFQSVVERVFGMSYNEVERLIIAYIKNYSRV</sequence>
<dbReference type="Proteomes" id="UP000253676">
    <property type="component" value="Unassembled WGS sequence"/>
</dbReference>
<proteinExistence type="predicted"/>
<name>A0A366AX64_9FLAO</name>
<reference evidence="1 2" key="1">
    <citation type="submission" date="2018-07" db="EMBL/GenBank/DDBJ databases">
        <title>Complete genome sequence of Flavobacterium psychrolimnae LMG 22018.</title>
        <authorList>
            <person name="Kim D.-U."/>
        </authorList>
    </citation>
    <scope>NUCLEOTIDE SEQUENCE [LARGE SCALE GENOMIC DNA]</scope>
    <source>
        <strain evidence="1 2">LMG 22018</strain>
    </source>
</reference>
<gene>
    <name evidence="1" type="ORF">DR980_13550</name>
</gene>
<organism evidence="1 2">
    <name type="scientific">Flavobacterium psychrolimnae</name>
    <dbReference type="NCBI Taxonomy" id="249351"/>
    <lineage>
        <taxon>Bacteria</taxon>
        <taxon>Pseudomonadati</taxon>
        <taxon>Bacteroidota</taxon>
        <taxon>Flavobacteriia</taxon>
        <taxon>Flavobacteriales</taxon>
        <taxon>Flavobacteriaceae</taxon>
        <taxon>Flavobacterium</taxon>
    </lineage>
</organism>
<keyword evidence="2" id="KW-1185">Reference proteome</keyword>